<evidence type="ECO:0000313" key="1">
    <source>
        <dbReference type="Proteomes" id="UP000813463"/>
    </source>
</evidence>
<dbReference type="RefSeq" id="XP_056684824.1">
    <property type="nucleotide sequence ID" value="XM_056828846.1"/>
</dbReference>
<protein>
    <submittedName>
        <fullName evidence="2 3">Uncharacterized protein</fullName>
    </submittedName>
</protein>
<dbReference type="Proteomes" id="UP000813463">
    <property type="component" value="Chromosome 5"/>
</dbReference>
<accession>A0ABM3RP72</accession>
<evidence type="ECO:0000313" key="2">
    <source>
        <dbReference type="RefSeq" id="XP_056684824.1"/>
    </source>
</evidence>
<dbReference type="RefSeq" id="XP_056697414.1">
    <property type="nucleotide sequence ID" value="XM_056841436.1"/>
</dbReference>
<reference evidence="1" key="1">
    <citation type="journal article" date="2021" name="Nat. Commun.">
        <title>Genomic analyses provide insights into spinach domestication and the genetic basis of agronomic traits.</title>
        <authorList>
            <person name="Cai X."/>
            <person name="Sun X."/>
            <person name="Xu C."/>
            <person name="Sun H."/>
            <person name="Wang X."/>
            <person name="Ge C."/>
            <person name="Zhang Z."/>
            <person name="Wang Q."/>
            <person name="Fei Z."/>
            <person name="Jiao C."/>
            <person name="Wang Q."/>
        </authorList>
    </citation>
    <scope>NUCLEOTIDE SEQUENCE [LARGE SCALE GENOMIC DNA]</scope>
    <source>
        <strain evidence="1">cv. Varoflay</strain>
    </source>
</reference>
<gene>
    <name evidence="3" type="primary">LOC130471367</name>
    <name evidence="2" type="synonym">LOC130460995</name>
</gene>
<dbReference type="GeneID" id="130471367"/>
<name>A0ABM3RP72_SPIOL</name>
<proteinExistence type="predicted"/>
<dbReference type="Proteomes" id="UP000813463">
    <property type="component" value="Chromosome 4"/>
</dbReference>
<keyword evidence="1" id="KW-1185">Reference proteome</keyword>
<reference evidence="2 3" key="2">
    <citation type="submission" date="2025-05" db="UniProtKB">
        <authorList>
            <consortium name="RefSeq"/>
        </authorList>
    </citation>
    <scope>IDENTIFICATION</scope>
    <source>
        <tissue evidence="2 3">Leaf</tissue>
    </source>
</reference>
<sequence>MIIPQEGRIPTLHCIQQVAGYILTAKQTLLEEKYTCDILEILKSHSQDDDNRSIKENLKKLILGENYTDDETENSSEETPEGKNDWSYFEDQLHEYVGSCQEISLEKVGMWMVCTLLQQLSLFFHMSI</sequence>
<evidence type="ECO:0000313" key="3">
    <source>
        <dbReference type="RefSeq" id="XP_056697414.1"/>
    </source>
</evidence>
<organism evidence="1 3">
    <name type="scientific">Spinacia oleracea</name>
    <name type="common">Spinach</name>
    <dbReference type="NCBI Taxonomy" id="3562"/>
    <lineage>
        <taxon>Eukaryota</taxon>
        <taxon>Viridiplantae</taxon>
        <taxon>Streptophyta</taxon>
        <taxon>Embryophyta</taxon>
        <taxon>Tracheophyta</taxon>
        <taxon>Spermatophyta</taxon>
        <taxon>Magnoliopsida</taxon>
        <taxon>eudicotyledons</taxon>
        <taxon>Gunneridae</taxon>
        <taxon>Pentapetalae</taxon>
        <taxon>Caryophyllales</taxon>
        <taxon>Chenopodiaceae</taxon>
        <taxon>Chenopodioideae</taxon>
        <taxon>Anserineae</taxon>
        <taxon>Spinacia</taxon>
    </lineage>
</organism>